<dbReference type="PROSITE" id="PS52029">
    <property type="entry name" value="LD_TPASE"/>
    <property type="match status" value="1"/>
</dbReference>
<evidence type="ECO:0000256" key="7">
    <source>
        <dbReference type="PROSITE-ProRule" id="PRU01373"/>
    </source>
</evidence>
<evidence type="ECO:0000313" key="11">
    <source>
        <dbReference type="Proteomes" id="UP001180081"/>
    </source>
</evidence>
<sequence length="421" mass="46841">MRRSWFKLTACLAAGLYLAPAANSMQWQRPTVSPLASLLAQNPLAAARGNPEEVVVAALTAIRQNRLDEAGRLVDGLLEAKPNYRLAHLLKGDLLMARSQPLAGIGSAPVVDDKLDDLRAEASARLLRYQAPPPAQQAIPANLLQFAPDQQYAILVDAGRARIYLYRNDNGTPRYVRDFYATIGKLGFDKAREGDQRTPLGVYFVTGHMPREQLDQRYGKRAELYGVGAWPLSYPNDWDRRQGRTGSGIWLHGVPYDTYSRAPKASNGCVAMSNSDISALSPYLLPGTPVIIAGEVEWLTPSAWQARRDGALAQVEAWRRDWESLNTPRYLSHYASDFKSGNADLNTWRAQKQAVNAGKQWAKVKLTDLSLFGYPSAQGDLLQASFMQDYQSSNLNNQMRKRLYMRQEAGRWRISLEGSAG</sequence>
<keyword evidence="8" id="KW-0732">Signal</keyword>
<evidence type="ECO:0000256" key="2">
    <source>
        <dbReference type="ARBA" id="ARBA00005992"/>
    </source>
</evidence>
<evidence type="ECO:0000256" key="1">
    <source>
        <dbReference type="ARBA" id="ARBA00004752"/>
    </source>
</evidence>
<evidence type="ECO:0000313" key="10">
    <source>
        <dbReference type="EMBL" id="MDN3576355.1"/>
    </source>
</evidence>
<dbReference type="EMBL" id="JAUFPU010000004">
    <property type="protein sequence ID" value="MDN3576355.1"/>
    <property type="molecule type" value="Genomic_DNA"/>
</dbReference>
<dbReference type="PANTHER" id="PTHR36699">
    <property type="entry name" value="LD-TRANSPEPTIDASE"/>
    <property type="match status" value="1"/>
</dbReference>
<keyword evidence="3" id="KW-0808">Transferase</keyword>
<feature type="domain" description="L,D-TPase catalytic" evidence="9">
    <location>
        <begin position="152"/>
        <end position="293"/>
    </location>
</feature>
<dbReference type="InterPro" id="IPR038063">
    <property type="entry name" value="Transpep_catalytic_dom"/>
</dbReference>
<dbReference type="SUPFAM" id="SSF141523">
    <property type="entry name" value="L,D-transpeptidase catalytic domain-like"/>
    <property type="match status" value="1"/>
</dbReference>
<dbReference type="InterPro" id="IPR005490">
    <property type="entry name" value="LD_TPept_cat_dom"/>
</dbReference>
<dbReference type="Gene3D" id="2.40.440.10">
    <property type="entry name" value="L,D-transpeptidase catalytic domain-like"/>
    <property type="match status" value="1"/>
</dbReference>
<dbReference type="Proteomes" id="UP001180081">
    <property type="component" value="Unassembled WGS sequence"/>
</dbReference>
<evidence type="ECO:0000256" key="5">
    <source>
        <dbReference type="ARBA" id="ARBA00022984"/>
    </source>
</evidence>
<feature type="chain" id="PRO_5046391035" evidence="8">
    <location>
        <begin position="22"/>
        <end position="421"/>
    </location>
</feature>
<dbReference type="InterPro" id="IPR056203">
    <property type="entry name" value="Cds6_C"/>
</dbReference>
<keyword evidence="11" id="KW-1185">Reference proteome</keyword>
<reference evidence="10" key="1">
    <citation type="journal article" date="2014" name="Int. J. Syst. Evol. Microbiol.">
        <title>Complete genome of a new Firmicutes species belonging to the dominant human colonic microbiota ('Ruminococcus bicirculans') reveals two chromosomes and a selective capacity to utilize plant glucans.</title>
        <authorList>
            <consortium name="NISC Comparative Sequencing Program"/>
            <person name="Wegmann U."/>
            <person name="Louis P."/>
            <person name="Goesmann A."/>
            <person name="Henrissat B."/>
            <person name="Duncan S.H."/>
            <person name="Flint H.J."/>
        </authorList>
    </citation>
    <scope>NUCLEOTIDE SEQUENCE</scope>
    <source>
        <strain evidence="10">CECT 7703</strain>
    </source>
</reference>
<dbReference type="Pfam" id="PF24125">
    <property type="entry name" value="Cds6_C"/>
    <property type="match status" value="1"/>
</dbReference>
<feature type="active site" description="Nucleophile" evidence="7">
    <location>
        <position position="269"/>
    </location>
</feature>
<name>A0ABT8B3F3_9NEIS</name>
<keyword evidence="6 7" id="KW-0961">Cell wall biogenesis/degradation</keyword>
<feature type="signal peptide" evidence="8">
    <location>
        <begin position="1"/>
        <end position="21"/>
    </location>
</feature>
<comment type="similarity">
    <text evidence="2">Belongs to the YkuD family.</text>
</comment>
<evidence type="ECO:0000256" key="8">
    <source>
        <dbReference type="SAM" id="SignalP"/>
    </source>
</evidence>
<protein>
    <submittedName>
        <fullName evidence="10">L,D-transpeptidase family protein</fullName>
    </submittedName>
</protein>
<dbReference type="InterPro" id="IPR032710">
    <property type="entry name" value="NTF2-like_dom_sf"/>
</dbReference>
<evidence type="ECO:0000256" key="3">
    <source>
        <dbReference type="ARBA" id="ARBA00022679"/>
    </source>
</evidence>
<dbReference type="SUPFAM" id="SSF54427">
    <property type="entry name" value="NTF2-like"/>
    <property type="match status" value="1"/>
</dbReference>
<feature type="active site" description="Proton donor/acceptor" evidence="7">
    <location>
        <position position="252"/>
    </location>
</feature>
<keyword evidence="5 7" id="KW-0573">Peptidoglycan synthesis</keyword>
<proteinExistence type="inferred from homology"/>
<gene>
    <name evidence="10" type="ORF">QWZ03_06200</name>
</gene>
<dbReference type="Pfam" id="PF03734">
    <property type="entry name" value="YkuD"/>
    <property type="match status" value="1"/>
</dbReference>
<dbReference type="RefSeq" id="WP_290331921.1">
    <property type="nucleotide sequence ID" value="NZ_JAUFPU010000004.1"/>
</dbReference>
<comment type="caution">
    <text evidence="10">The sequence shown here is derived from an EMBL/GenBank/DDBJ whole genome shotgun (WGS) entry which is preliminary data.</text>
</comment>
<accession>A0ABT8B3F3</accession>
<dbReference type="PANTHER" id="PTHR36699:SF1">
    <property type="entry name" value="L,D-TRANSPEPTIDASE YAFK-RELATED"/>
    <property type="match status" value="1"/>
</dbReference>
<comment type="pathway">
    <text evidence="1 7">Cell wall biogenesis; peptidoglycan biosynthesis.</text>
</comment>
<organism evidence="10 11">
    <name type="scientific">Chitinimonas viridis</name>
    <dbReference type="NCBI Taxonomy" id="664880"/>
    <lineage>
        <taxon>Bacteria</taxon>
        <taxon>Pseudomonadati</taxon>
        <taxon>Pseudomonadota</taxon>
        <taxon>Betaproteobacteria</taxon>
        <taxon>Neisseriales</taxon>
        <taxon>Chitinibacteraceae</taxon>
        <taxon>Chitinimonas</taxon>
    </lineage>
</organism>
<reference evidence="10" key="2">
    <citation type="submission" date="2023-06" db="EMBL/GenBank/DDBJ databases">
        <authorList>
            <person name="Lucena T."/>
            <person name="Sun Q."/>
        </authorList>
    </citation>
    <scope>NUCLEOTIDE SEQUENCE</scope>
    <source>
        <strain evidence="10">CECT 7703</strain>
    </source>
</reference>
<evidence type="ECO:0000256" key="6">
    <source>
        <dbReference type="ARBA" id="ARBA00023316"/>
    </source>
</evidence>
<dbReference type="CDD" id="cd16913">
    <property type="entry name" value="YkuD_like"/>
    <property type="match status" value="1"/>
</dbReference>
<keyword evidence="4 7" id="KW-0133">Cell shape</keyword>
<evidence type="ECO:0000256" key="4">
    <source>
        <dbReference type="ARBA" id="ARBA00022960"/>
    </source>
</evidence>
<evidence type="ECO:0000259" key="9">
    <source>
        <dbReference type="PROSITE" id="PS52029"/>
    </source>
</evidence>